<dbReference type="EMBL" id="JBEJUE010000002">
    <property type="protein sequence ID" value="MER0423284.1"/>
    <property type="molecule type" value="Genomic_DNA"/>
</dbReference>
<organism evidence="1 2">
    <name type="scientific">Streptomyces microflavus</name>
    <name type="common">Streptomyces lipmanii</name>
    <dbReference type="NCBI Taxonomy" id="1919"/>
    <lineage>
        <taxon>Bacteria</taxon>
        <taxon>Bacillati</taxon>
        <taxon>Actinomycetota</taxon>
        <taxon>Actinomycetes</taxon>
        <taxon>Kitasatosporales</taxon>
        <taxon>Streptomycetaceae</taxon>
        <taxon>Streptomyces</taxon>
    </lineage>
</organism>
<accession>A0ABV1PWJ0</accession>
<dbReference type="Proteomes" id="UP001456562">
    <property type="component" value="Unassembled WGS sequence"/>
</dbReference>
<sequence length="87" mass="9605">MSVPVCLTFAELLGLLTFQGSLTYEELDDESAILESLQYAVVQSDLFEMESYALRAMATYEGDGKREDFEYVTCLAAAITRVFGVSA</sequence>
<evidence type="ECO:0000313" key="2">
    <source>
        <dbReference type="Proteomes" id="UP001456562"/>
    </source>
</evidence>
<gene>
    <name evidence="1" type="ORF">ABR748_03575</name>
</gene>
<proteinExistence type="predicted"/>
<comment type="caution">
    <text evidence="1">The sequence shown here is derived from an EMBL/GenBank/DDBJ whole genome shotgun (WGS) entry which is preliminary data.</text>
</comment>
<protein>
    <submittedName>
        <fullName evidence="1">Uncharacterized protein</fullName>
    </submittedName>
</protein>
<name>A0ABV1PWJ0_STRMI</name>
<evidence type="ECO:0000313" key="1">
    <source>
        <dbReference type="EMBL" id="MER0423284.1"/>
    </source>
</evidence>
<reference evidence="1 2" key="1">
    <citation type="submission" date="2024-01" db="EMBL/GenBank/DDBJ databases">
        <title>Metagenomic exploration of the rhizosphere soil microbial community and their significance in facilitating the development of wild simulated ginseng.</title>
        <authorList>
            <person name="Huang J."/>
        </authorList>
    </citation>
    <scope>NUCLEOTIDE SEQUENCE [LARGE SCALE GENOMIC DNA]</scope>
    <source>
        <strain evidence="1 2">WY141</strain>
    </source>
</reference>
<keyword evidence="2" id="KW-1185">Reference proteome</keyword>
<dbReference type="RefSeq" id="WP_350239355.1">
    <property type="nucleotide sequence ID" value="NZ_JBEJUE010000002.1"/>
</dbReference>